<dbReference type="InterPro" id="IPR014710">
    <property type="entry name" value="RmlC-like_jellyroll"/>
</dbReference>
<evidence type="ECO:0000313" key="3">
    <source>
        <dbReference type="EMBL" id="KAK3288840.1"/>
    </source>
</evidence>
<dbReference type="AlphaFoldDB" id="A0AAE0H342"/>
<dbReference type="InterPro" id="IPR018490">
    <property type="entry name" value="cNMP-bd_dom_sf"/>
</dbReference>
<evidence type="ECO:0000313" key="4">
    <source>
        <dbReference type="Proteomes" id="UP001190700"/>
    </source>
</evidence>
<feature type="domain" description="Cyclic nucleotide-binding" evidence="2">
    <location>
        <begin position="1"/>
        <end position="59"/>
    </location>
</feature>
<proteinExistence type="predicted"/>
<evidence type="ECO:0000256" key="1">
    <source>
        <dbReference type="SAM" id="MobiDB-lite"/>
    </source>
</evidence>
<feature type="compositionally biased region" description="Low complexity" evidence="1">
    <location>
        <begin position="203"/>
        <end position="212"/>
    </location>
</feature>
<comment type="caution">
    <text evidence="3">The sequence shown here is derived from an EMBL/GenBank/DDBJ whole genome shotgun (WGS) entry which is preliminary data.</text>
</comment>
<protein>
    <recommendedName>
        <fullName evidence="2">Cyclic nucleotide-binding domain-containing protein</fullName>
    </recommendedName>
</protein>
<feature type="compositionally biased region" description="Low complexity" evidence="1">
    <location>
        <begin position="238"/>
        <end position="251"/>
    </location>
</feature>
<dbReference type="CDD" id="cd00038">
    <property type="entry name" value="CAP_ED"/>
    <property type="match status" value="1"/>
</dbReference>
<dbReference type="EMBL" id="LGRX02000343">
    <property type="protein sequence ID" value="KAK3288840.1"/>
    <property type="molecule type" value="Genomic_DNA"/>
</dbReference>
<reference evidence="3 4" key="1">
    <citation type="journal article" date="2015" name="Genome Biol. Evol.">
        <title>Comparative Genomics of a Bacterivorous Green Alga Reveals Evolutionary Causalities and Consequences of Phago-Mixotrophic Mode of Nutrition.</title>
        <authorList>
            <person name="Burns J.A."/>
            <person name="Paasch A."/>
            <person name="Narechania A."/>
            <person name="Kim E."/>
        </authorList>
    </citation>
    <scope>NUCLEOTIDE SEQUENCE [LARGE SCALE GENOMIC DNA]</scope>
    <source>
        <strain evidence="3 4">PLY_AMNH</strain>
    </source>
</reference>
<feature type="region of interest" description="Disordered" evidence="1">
    <location>
        <begin position="469"/>
        <end position="540"/>
    </location>
</feature>
<sequence>MVRVDGPDSRVLGYKGEGDFFGEEAFLVVKTGTAERRATVVATSPCTLLSLDHSTLDSIHRDNPTTALKIYLRLGELAVAKMLNSLPPDEDEQDIRFTQSAGPIKPRRSSLSQHPHRKLQSEHAPRESASDSECPTVPPTDQSKASSCKLAAQTPPNPHHNPAARPASGSHRSPDSSPESSASRTVARTFSAAVSVTANINDTSSPATPTSPSRRRSAGWEDGVDDVERRQRRGRAFSPGSDRGSSARAGGNETKDNGRNASPANERSDIDRARRTKTPEAQTGGGAQAAVVEDVAYSQGGRNLGHHFRLRNAARGAHGIVSQSALPSAGMTLDIQIDKTWWTPAAMEQVLQFPQTRESLLHEESFNDYMHKSGRHTAVSAMGEQSANGDAGWTGRVSRIVVDSLHSYVSMPNMSHRGSQRDYSTSLLDEDTLYKQPMAAEDTLYDQAGVRRPGSGQGFLEANISTGEVVSSKQPCTPPWQAQPQQEPQTSSRFSSMGGSPSALRTAHREMLSRASPRRKRPSPRTPELPGVHLHDPLMNSSRGRLQGWAAKLAQAQGILQGAGMEDAAVDVSGMYTLMTPGAEGGARNQFPERNRRRLVEELGEKSNREIAARMIRAVHDPVANANHDLRPKSPACVQKWLTKREQQRKRDATLGAANEEELIQIRRLRRSLDDIPSPVMRPMQPLTAAIPDAVMGLLPLVPWELQSLVASNLPKSNFRVV</sequence>
<keyword evidence="4" id="KW-1185">Reference proteome</keyword>
<gene>
    <name evidence="3" type="ORF">CYMTET_3703</name>
</gene>
<dbReference type="InterPro" id="IPR000595">
    <property type="entry name" value="cNMP-bd_dom"/>
</dbReference>
<dbReference type="PROSITE" id="PS50042">
    <property type="entry name" value="CNMP_BINDING_3"/>
    <property type="match status" value="1"/>
</dbReference>
<name>A0AAE0H342_9CHLO</name>
<dbReference type="Gene3D" id="2.60.120.10">
    <property type="entry name" value="Jelly Rolls"/>
    <property type="match status" value="1"/>
</dbReference>
<organism evidence="3 4">
    <name type="scientific">Cymbomonas tetramitiformis</name>
    <dbReference type="NCBI Taxonomy" id="36881"/>
    <lineage>
        <taxon>Eukaryota</taxon>
        <taxon>Viridiplantae</taxon>
        <taxon>Chlorophyta</taxon>
        <taxon>Pyramimonadophyceae</taxon>
        <taxon>Pyramimonadales</taxon>
        <taxon>Pyramimonadaceae</taxon>
        <taxon>Cymbomonas</taxon>
    </lineage>
</organism>
<dbReference type="Pfam" id="PF00027">
    <property type="entry name" value="cNMP_binding"/>
    <property type="match status" value="1"/>
</dbReference>
<feature type="compositionally biased region" description="Low complexity" evidence="1">
    <location>
        <begin position="160"/>
        <end position="183"/>
    </location>
</feature>
<feature type="compositionally biased region" description="Polar residues" evidence="1">
    <location>
        <begin position="184"/>
        <end position="202"/>
    </location>
</feature>
<feature type="compositionally biased region" description="Low complexity" evidence="1">
    <location>
        <begin position="479"/>
        <end position="502"/>
    </location>
</feature>
<accession>A0AAE0H342</accession>
<dbReference type="SUPFAM" id="SSF51206">
    <property type="entry name" value="cAMP-binding domain-like"/>
    <property type="match status" value="1"/>
</dbReference>
<feature type="compositionally biased region" description="Basic and acidic residues" evidence="1">
    <location>
        <begin position="119"/>
        <end position="129"/>
    </location>
</feature>
<feature type="region of interest" description="Disordered" evidence="1">
    <location>
        <begin position="101"/>
        <end position="289"/>
    </location>
</feature>
<dbReference type="Proteomes" id="UP001190700">
    <property type="component" value="Unassembled WGS sequence"/>
</dbReference>
<evidence type="ECO:0000259" key="2">
    <source>
        <dbReference type="PROSITE" id="PS50042"/>
    </source>
</evidence>